<keyword evidence="2" id="KW-1185">Reference proteome</keyword>
<feature type="region of interest" description="Disordered" evidence="1">
    <location>
        <begin position="205"/>
        <end position="233"/>
    </location>
</feature>
<dbReference type="GeneID" id="100758343"/>
<feature type="compositionally biased region" description="Polar residues" evidence="1">
    <location>
        <begin position="104"/>
        <end position="115"/>
    </location>
</feature>
<dbReference type="CTD" id="157697"/>
<feature type="compositionally biased region" description="Polar residues" evidence="1">
    <location>
        <begin position="37"/>
        <end position="51"/>
    </location>
</feature>
<protein>
    <submittedName>
        <fullName evidence="3">Glutamate-rich protein 1 isoform X1</fullName>
    </submittedName>
</protein>
<evidence type="ECO:0000313" key="2">
    <source>
        <dbReference type="Proteomes" id="UP001108280"/>
    </source>
</evidence>
<feature type="region of interest" description="Disordered" evidence="1">
    <location>
        <begin position="37"/>
        <end position="149"/>
    </location>
</feature>
<accession>A0A9J7F0B9</accession>
<evidence type="ECO:0000313" key="3">
    <source>
        <dbReference type="RefSeq" id="XP_027243575.1"/>
    </source>
</evidence>
<reference evidence="2" key="1">
    <citation type="journal article" date="2018" name="Biotechnol. Bioeng.">
        <title>A reference genome of the Chinese hamster based on a hybrid assembly strategy.</title>
        <authorList>
            <person name="Rupp O."/>
            <person name="MacDonald M.L."/>
            <person name="Li S."/>
            <person name="Dhiman H."/>
            <person name="Polson S."/>
            <person name="Griep S."/>
            <person name="Heffner K."/>
            <person name="Hernandez I."/>
            <person name="Brinkrolf K."/>
            <person name="Jadhav V."/>
            <person name="Samoudi M."/>
            <person name="Hao H."/>
            <person name="Kingham B."/>
            <person name="Goesmann A."/>
            <person name="Betenbaugh M.J."/>
            <person name="Lewis N.E."/>
            <person name="Borth N."/>
            <person name="Lee K.H."/>
        </authorList>
    </citation>
    <scope>NUCLEOTIDE SEQUENCE [LARGE SCALE GENOMIC DNA]</scope>
    <source>
        <strain evidence="2">17A/GY</strain>
    </source>
</reference>
<dbReference type="RefSeq" id="XP_027243575.1">
    <property type="nucleotide sequence ID" value="XM_027387774.2"/>
</dbReference>
<reference evidence="2" key="2">
    <citation type="journal article" date="2020" name="Biotechnol. Bioeng.">
        <title>Chromosome-scale scaffolds for the Chinese hamster reference genome assembly to facilitate the study of the CHO epigenome.</title>
        <authorList>
            <person name="Hilliard W."/>
            <person name="MacDonald M."/>
            <person name="Lee K.H."/>
        </authorList>
    </citation>
    <scope>NUCLEOTIDE SEQUENCE [LARGE SCALE GENOMIC DNA]</scope>
    <source>
        <strain evidence="2">17A/GY</strain>
    </source>
</reference>
<name>A0A9J7F0B9_CRIGR</name>
<gene>
    <name evidence="3" type="primary">Erich1</name>
</gene>
<organism evidence="2 3">
    <name type="scientific">Cricetulus griseus</name>
    <name type="common">Chinese hamster</name>
    <name type="synonym">Cricetulus barabensis griseus</name>
    <dbReference type="NCBI Taxonomy" id="10029"/>
    <lineage>
        <taxon>Eukaryota</taxon>
        <taxon>Metazoa</taxon>
        <taxon>Chordata</taxon>
        <taxon>Craniata</taxon>
        <taxon>Vertebrata</taxon>
        <taxon>Euteleostomi</taxon>
        <taxon>Mammalia</taxon>
        <taxon>Eutheria</taxon>
        <taxon>Euarchontoglires</taxon>
        <taxon>Glires</taxon>
        <taxon>Rodentia</taxon>
        <taxon>Myomorpha</taxon>
        <taxon>Muroidea</taxon>
        <taxon>Cricetidae</taxon>
        <taxon>Cricetinae</taxon>
        <taxon>Cricetulus</taxon>
    </lineage>
</organism>
<dbReference type="PANTHER" id="PTHR22444">
    <property type="entry name" value="GLUTAMATE-RICH PROTEIN 1"/>
    <property type="match status" value="1"/>
</dbReference>
<dbReference type="OrthoDB" id="6151351at2759"/>
<feature type="compositionally biased region" description="Acidic residues" evidence="1">
    <location>
        <begin position="210"/>
        <end position="227"/>
    </location>
</feature>
<reference evidence="3" key="3">
    <citation type="submission" date="2025-08" db="UniProtKB">
        <authorList>
            <consortium name="RefSeq"/>
        </authorList>
    </citation>
    <scope>IDENTIFICATION</scope>
    <source>
        <strain evidence="3">17A/GY</strain>
        <tissue evidence="3">Liver</tissue>
    </source>
</reference>
<feature type="compositionally biased region" description="Basic residues" evidence="1">
    <location>
        <begin position="126"/>
        <end position="140"/>
    </location>
</feature>
<proteinExistence type="predicted"/>
<dbReference type="InterPro" id="IPR026719">
    <property type="entry name" value="ERICH1"/>
</dbReference>
<sequence>MTSTVHIQGLPFLPFRKSSHRQTTLFTEKVLKRLFPNVSSGQDKGTPQTPALETPPKNVTPEAVEHTHGHKLADGDIKIQPERRLYTVSLPPPGYVPSLPEPTSCVNSENASSGGDTEEPDLHDQPKRRRVRRHKSKKNIKNPNDVVIKQAELETQPGLLQEKMHADTPTMSKNKRKKLKKKLQLRRKKAAGLVTKTFGVSFMYQPESSSEADADDVTGGEAEDDQEGSVTDATQEDIELANSKAEGILSFLKSTQEIYFYDDTSEGFDPAVCIETAEELLHLLESRRMPASDVLILDHMKTLLLLQDTERLQSALEMFPEHCAMPPDHAKVISAFFNYWITHILPEKQNSE</sequence>
<evidence type="ECO:0000256" key="1">
    <source>
        <dbReference type="SAM" id="MobiDB-lite"/>
    </source>
</evidence>
<dbReference type="Proteomes" id="UP001108280">
    <property type="component" value="Chromosome 1"/>
</dbReference>
<feature type="compositionally biased region" description="Basic and acidic residues" evidence="1">
    <location>
        <begin position="63"/>
        <end position="85"/>
    </location>
</feature>
<dbReference type="PANTHER" id="PTHR22444:SF1">
    <property type="entry name" value="GLUTAMATE-RICH PROTEIN 1"/>
    <property type="match status" value="1"/>
</dbReference>
<dbReference type="AlphaFoldDB" id="A0A9J7F0B9"/>